<sequence>MQSLQALCFSQVEKCFQKKILKAEEFRNLPSDLLEQVCKFIPTSIQIRNFGVCVRWIKGVLREKAFYEKGLLNGPFMKWDEKGNVLEECQYVDGRKNGTMIQYNPSKNTVHLLENYRNGELHGERRAYENGELRKVENYKKGLREGEKTVFFEDGKSIKKNLSFHRGKKEGVCKVYDKTGNTRKEVLWVRGIRVGCSR</sequence>
<organism evidence="1 2">
    <name type="scientific">Tunisvirus fontaine2</name>
    <dbReference type="NCBI Taxonomy" id="1421067"/>
    <lineage>
        <taxon>Viruses</taxon>
        <taxon>Varidnaviria</taxon>
        <taxon>Bamfordvirae</taxon>
        <taxon>Nucleocytoviricota</taxon>
        <taxon>Megaviricetes</taxon>
        <taxon>Pimascovirales</taxon>
        <taxon>Pimascovirales incertae sedis</taxon>
        <taxon>Marseilleviridae</taxon>
        <taxon>Losannavirus</taxon>
        <taxon>Losannavirus tunisense</taxon>
    </lineage>
</organism>
<name>V9SGA4_9VIRU</name>
<dbReference type="Gene3D" id="3.90.930.1">
    <property type="match status" value="1"/>
</dbReference>
<keyword evidence="2" id="KW-1185">Reference proteome</keyword>
<protein>
    <recommendedName>
        <fullName evidence="3">MORN repeat-containing protein</fullName>
    </recommendedName>
</protein>
<gene>
    <name evidence="1" type="ORF">TNS_ORF201</name>
</gene>
<evidence type="ECO:0000313" key="1">
    <source>
        <dbReference type="EMBL" id="AHC54919.1"/>
    </source>
</evidence>
<evidence type="ECO:0008006" key="3">
    <source>
        <dbReference type="Google" id="ProtNLM"/>
    </source>
</evidence>
<evidence type="ECO:0000313" key="2">
    <source>
        <dbReference type="Proteomes" id="UP000232615"/>
    </source>
</evidence>
<dbReference type="SUPFAM" id="SSF82185">
    <property type="entry name" value="Histone H3 K4-specific methyltransferase SET7/9 N-terminal domain"/>
    <property type="match status" value="1"/>
</dbReference>
<accession>V9SGA4</accession>
<proteinExistence type="predicted"/>
<dbReference type="Proteomes" id="UP000232615">
    <property type="component" value="Segment"/>
</dbReference>
<dbReference type="EMBL" id="KF483846">
    <property type="protein sequence ID" value="AHC54919.1"/>
    <property type="molecule type" value="Genomic_DNA"/>
</dbReference>
<dbReference type="InterPro" id="IPR011652">
    <property type="entry name" value="MORN_2"/>
</dbReference>
<dbReference type="Pfam" id="PF07661">
    <property type="entry name" value="MORN_2"/>
    <property type="match status" value="1"/>
</dbReference>
<reference evidence="1 2" key="1">
    <citation type="journal article" date="2014" name="Arch. Virol.">
        <title>Complete genome sequence of Tunisvirus, a new member of the proposed family Marseilleviridae.</title>
        <authorList>
            <person name="Aherfi S."/>
            <person name="Boughalmi M."/>
            <person name="Pagnier I."/>
            <person name="Fournous G."/>
            <person name="La Scola B."/>
            <person name="Raoult D."/>
            <person name="Colson P."/>
        </authorList>
    </citation>
    <scope>NUCLEOTIDE SEQUENCE [LARGE SCALE GENOMIC DNA]</scope>
    <source>
        <strain evidence="1 2">U484</strain>
    </source>
</reference>